<sequence length="89" mass="10099">MFGRKKTVTKAQKDANLLNLIYTVRDGIARERSLASANVGGMTERQKASIASQEGLFDFLHRQARARKVSAKQVEEFSVRFNLEKINKE</sequence>
<dbReference type="InterPro" id="IPR019644">
    <property type="entry name" value="DUF2508"/>
</dbReference>
<keyword evidence="2" id="KW-1185">Reference proteome</keyword>
<dbReference type="Pfam" id="PF10704">
    <property type="entry name" value="DUF2508"/>
    <property type="match status" value="1"/>
</dbReference>
<evidence type="ECO:0000313" key="1">
    <source>
        <dbReference type="EMBL" id="KRM54260.1"/>
    </source>
</evidence>
<dbReference type="RefSeq" id="WP_054675598.1">
    <property type="nucleotide sequence ID" value="NZ_AYYO01000056.1"/>
</dbReference>
<gene>
    <name evidence="1" type="ORF">FC18_GL000479</name>
</gene>
<proteinExistence type="predicted"/>
<dbReference type="EMBL" id="AYYO01000056">
    <property type="protein sequence ID" value="KRM54260.1"/>
    <property type="molecule type" value="Genomic_DNA"/>
</dbReference>
<organism evidence="1 2">
    <name type="scientific">Lacticaseibacillus sharpeae JCM 1186 = DSM 20505</name>
    <dbReference type="NCBI Taxonomy" id="1291052"/>
    <lineage>
        <taxon>Bacteria</taxon>
        <taxon>Bacillati</taxon>
        <taxon>Bacillota</taxon>
        <taxon>Bacilli</taxon>
        <taxon>Lactobacillales</taxon>
        <taxon>Lactobacillaceae</taxon>
        <taxon>Lacticaseibacillus</taxon>
    </lineage>
</organism>
<evidence type="ECO:0000313" key="2">
    <source>
        <dbReference type="Proteomes" id="UP000051679"/>
    </source>
</evidence>
<dbReference type="AlphaFoldDB" id="A0A0R1ZME5"/>
<name>A0A0R1ZME5_9LACO</name>
<dbReference type="PATRIC" id="fig|1291052.5.peg.490"/>
<accession>A0A0R1ZME5</accession>
<dbReference type="Proteomes" id="UP000051679">
    <property type="component" value="Unassembled WGS sequence"/>
</dbReference>
<dbReference type="STRING" id="1291052.FC18_GL000479"/>
<protein>
    <submittedName>
        <fullName evidence="1">Uncharacterized protein</fullName>
    </submittedName>
</protein>
<reference evidence="1 2" key="1">
    <citation type="journal article" date="2015" name="Genome Announc.">
        <title>Expanding the biotechnology potential of lactobacilli through comparative genomics of 213 strains and associated genera.</title>
        <authorList>
            <person name="Sun Z."/>
            <person name="Harris H.M."/>
            <person name="McCann A."/>
            <person name="Guo C."/>
            <person name="Argimon S."/>
            <person name="Zhang W."/>
            <person name="Yang X."/>
            <person name="Jeffery I.B."/>
            <person name="Cooney J.C."/>
            <person name="Kagawa T.F."/>
            <person name="Liu W."/>
            <person name="Song Y."/>
            <person name="Salvetti E."/>
            <person name="Wrobel A."/>
            <person name="Rasinkangas P."/>
            <person name="Parkhill J."/>
            <person name="Rea M.C."/>
            <person name="O'Sullivan O."/>
            <person name="Ritari J."/>
            <person name="Douillard F.P."/>
            <person name="Paul Ross R."/>
            <person name="Yang R."/>
            <person name="Briner A.E."/>
            <person name="Felis G.E."/>
            <person name="de Vos W.M."/>
            <person name="Barrangou R."/>
            <person name="Klaenhammer T.R."/>
            <person name="Caufield P.W."/>
            <person name="Cui Y."/>
            <person name="Zhang H."/>
            <person name="O'Toole P.W."/>
        </authorList>
    </citation>
    <scope>NUCLEOTIDE SEQUENCE [LARGE SCALE GENOMIC DNA]</scope>
    <source>
        <strain evidence="1 2">DSM 20505</strain>
    </source>
</reference>
<dbReference type="OrthoDB" id="2167041at2"/>
<comment type="caution">
    <text evidence="1">The sequence shown here is derived from an EMBL/GenBank/DDBJ whole genome shotgun (WGS) entry which is preliminary data.</text>
</comment>